<evidence type="ECO:0000313" key="2">
    <source>
        <dbReference type="EMBL" id="OEH82089.1"/>
    </source>
</evidence>
<feature type="transmembrane region" description="Helical" evidence="1">
    <location>
        <begin position="100"/>
        <end position="120"/>
    </location>
</feature>
<dbReference type="NCBIfam" id="NF038403">
    <property type="entry name" value="perm_prefix_1"/>
    <property type="match status" value="1"/>
</dbReference>
<comment type="caution">
    <text evidence="2">The sequence shown here is derived from an EMBL/GenBank/DDBJ whole genome shotgun (WGS) entry which is preliminary data.</text>
</comment>
<keyword evidence="1" id="KW-0812">Transmembrane</keyword>
<evidence type="ECO:0008006" key="4">
    <source>
        <dbReference type="Google" id="ProtNLM"/>
    </source>
</evidence>
<keyword evidence="3" id="KW-1185">Reference proteome</keyword>
<dbReference type="EMBL" id="MIEK01000029">
    <property type="protein sequence ID" value="OEH82089.1"/>
    <property type="molecule type" value="Genomic_DNA"/>
</dbReference>
<name>A0A1E5KWR6_9ENTE</name>
<feature type="transmembrane region" description="Helical" evidence="1">
    <location>
        <begin position="223"/>
        <end position="245"/>
    </location>
</feature>
<feature type="transmembrane region" description="Helical" evidence="1">
    <location>
        <begin position="287"/>
        <end position="304"/>
    </location>
</feature>
<sequence length="330" mass="36839">MKTIEEYIESLFLGVPINQKTIQLKEDLLASSEDRYDDLKAQGKSENEAIGAVISEFGNIDELLEEMNLKQGYEEENGFELDEIEVEEATTFLTVQRRGAILIGLGVMIIIFGLGLFFVMEAFYGENFGTGLGLLALFLGVAIGVPCFIIAGTSMSSNSKSLDDRLIPIQVKSEVRKFKENFQRSFILCMVLGVSFCILALAIFLFIAITFEQYGNSDYYNLLGLAAMMSLAGVGVFFFIFGGVVMGSYTKLIEQTYFISDEDEIGPRAKAELNKNRPVFLQVIERVYWPVVVCIYLLQSFILGNWGTSWLIFPIAGILFGAIESIFNKK</sequence>
<keyword evidence="1" id="KW-1133">Transmembrane helix</keyword>
<keyword evidence="1" id="KW-0472">Membrane</keyword>
<accession>A0A1E5KWR6</accession>
<feature type="transmembrane region" description="Helical" evidence="1">
    <location>
        <begin position="132"/>
        <end position="151"/>
    </location>
</feature>
<evidence type="ECO:0000313" key="3">
    <source>
        <dbReference type="Proteomes" id="UP000095256"/>
    </source>
</evidence>
<protein>
    <recommendedName>
        <fullName evidence="4">Beta-carotene 15,15'-monooxygenase</fullName>
    </recommendedName>
</protein>
<gene>
    <name evidence="2" type="ORF">BCR26_14620</name>
</gene>
<organism evidence="2 3">
    <name type="scientific">Enterococcus rivorum</name>
    <dbReference type="NCBI Taxonomy" id="762845"/>
    <lineage>
        <taxon>Bacteria</taxon>
        <taxon>Bacillati</taxon>
        <taxon>Bacillota</taxon>
        <taxon>Bacilli</taxon>
        <taxon>Lactobacillales</taxon>
        <taxon>Enterococcaceae</taxon>
        <taxon>Enterococcus</taxon>
    </lineage>
</organism>
<dbReference type="OrthoDB" id="9815852at2"/>
<proteinExistence type="predicted"/>
<evidence type="ECO:0000256" key="1">
    <source>
        <dbReference type="SAM" id="Phobius"/>
    </source>
</evidence>
<feature type="transmembrane region" description="Helical" evidence="1">
    <location>
        <begin position="310"/>
        <end position="327"/>
    </location>
</feature>
<dbReference type="InterPro" id="IPR047928">
    <property type="entry name" value="Perm_prefix_1"/>
</dbReference>
<dbReference type="Proteomes" id="UP000095256">
    <property type="component" value="Unassembled WGS sequence"/>
</dbReference>
<dbReference type="RefSeq" id="WP_069698949.1">
    <property type="nucleotide sequence ID" value="NZ_JAGGMA010000034.1"/>
</dbReference>
<dbReference type="AlphaFoldDB" id="A0A1E5KWR6"/>
<reference evidence="2 3" key="1">
    <citation type="submission" date="2016-09" db="EMBL/GenBank/DDBJ databases">
        <authorList>
            <person name="Capua I."/>
            <person name="De Benedictis P."/>
            <person name="Joannis T."/>
            <person name="Lombin L.H."/>
            <person name="Cattoli G."/>
        </authorList>
    </citation>
    <scope>NUCLEOTIDE SEQUENCE [LARGE SCALE GENOMIC DNA]</scope>
    <source>
        <strain evidence="2 3">LMG 25899</strain>
    </source>
</reference>
<dbReference type="STRING" id="762845.BCR26_14620"/>
<feature type="transmembrane region" description="Helical" evidence="1">
    <location>
        <begin position="186"/>
        <end position="211"/>
    </location>
</feature>